<feature type="modified residue" description="Phosphohistidine; by HPr" evidence="7">
    <location>
        <position position="77"/>
    </location>
</feature>
<dbReference type="EC" id="2.7.1.-" evidence="8"/>
<feature type="binding site" evidence="6">
    <location>
        <position position="80"/>
    </location>
    <ligand>
        <name>Mg(2+)</name>
        <dbReference type="ChEBI" id="CHEBI:18420"/>
        <note>ligand shared between all trimeric partners</note>
    </ligand>
</feature>
<evidence type="ECO:0000256" key="4">
    <source>
        <dbReference type="ARBA" id="ARBA00022683"/>
    </source>
</evidence>
<feature type="active site" description="Tele-phosphohistidine intermediate" evidence="5">
    <location>
        <position position="77"/>
    </location>
</feature>
<proteinExistence type="predicted"/>
<evidence type="ECO:0000256" key="3">
    <source>
        <dbReference type="ARBA" id="ARBA00022679"/>
    </source>
</evidence>
<dbReference type="SUPFAM" id="SSF46973">
    <property type="entry name" value="Enzyme IIa from lactose specific PTS, IIa-lac"/>
    <property type="match status" value="1"/>
</dbReference>
<dbReference type="PROSITE" id="PS51095">
    <property type="entry name" value="PTS_EIIA_TYPE_3"/>
    <property type="match status" value="1"/>
</dbReference>
<reference evidence="8 9" key="1">
    <citation type="submission" date="2015-03" db="EMBL/GenBank/DDBJ databases">
        <authorList>
            <consortium name="Pathogen Informatics"/>
        </authorList>
    </citation>
    <scope>NUCLEOTIDE SEQUENCE [LARGE SCALE GENOMIC DNA]</scope>
    <source>
        <strain evidence="8 9">SMRU737</strain>
    </source>
</reference>
<dbReference type="GO" id="GO:0016740">
    <property type="term" value="F:transferase activity"/>
    <property type="evidence" value="ECO:0007669"/>
    <property type="project" value="UniProtKB-KW"/>
</dbReference>
<dbReference type="EMBL" id="CFGT01000003">
    <property type="protein sequence ID" value="CEY57442.1"/>
    <property type="molecule type" value="Genomic_DNA"/>
</dbReference>
<evidence type="ECO:0000256" key="1">
    <source>
        <dbReference type="ARBA" id="ARBA00022448"/>
    </source>
</evidence>
<dbReference type="GO" id="GO:0046872">
    <property type="term" value="F:metal ion binding"/>
    <property type="evidence" value="ECO:0007669"/>
    <property type="project" value="UniProtKB-KW"/>
</dbReference>
<keyword evidence="1" id="KW-0813">Transport</keyword>
<keyword evidence="6" id="KW-0460">Magnesium</keyword>
<dbReference type="PIRSF" id="PIRSF000699">
    <property type="entry name" value="PTS_IILac_III"/>
    <property type="match status" value="1"/>
</dbReference>
<dbReference type="InterPro" id="IPR036542">
    <property type="entry name" value="PTS_IIA_lac/cel_sf"/>
</dbReference>
<dbReference type="PANTHER" id="PTHR34382">
    <property type="entry name" value="PTS SYSTEM N,N'-DIACETYLCHITOBIOSE-SPECIFIC EIIA COMPONENT"/>
    <property type="match status" value="1"/>
</dbReference>
<dbReference type="RefSeq" id="WP_000343789.1">
    <property type="nucleotide sequence ID" value="NZ_CFGT01000003.1"/>
</dbReference>
<name>A0A0T8TGJ5_9STRE</name>
<keyword evidence="3 8" id="KW-0808">Transferase</keyword>
<evidence type="ECO:0000256" key="2">
    <source>
        <dbReference type="ARBA" id="ARBA00022597"/>
    </source>
</evidence>
<dbReference type="Gene3D" id="1.20.58.80">
    <property type="entry name" value="Phosphotransferase system, lactose/cellobiose-type IIA subunit"/>
    <property type="match status" value="1"/>
</dbReference>
<evidence type="ECO:0000256" key="5">
    <source>
        <dbReference type="PIRSR" id="PIRSR000699-1"/>
    </source>
</evidence>
<keyword evidence="6" id="KW-0479">Metal-binding</keyword>
<dbReference type="GO" id="GO:0009401">
    <property type="term" value="P:phosphoenolpyruvate-dependent sugar phosphotransferase system"/>
    <property type="evidence" value="ECO:0007669"/>
    <property type="project" value="UniProtKB-KW"/>
</dbReference>
<keyword evidence="2" id="KW-0762">Sugar transport</keyword>
<accession>A0A0T8TGJ5</accession>
<dbReference type="AlphaFoldDB" id="A0A0T8TGJ5"/>
<dbReference type="Proteomes" id="UP000048179">
    <property type="component" value="Unassembled WGS sequence"/>
</dbReference>
<dbReference type="CDD" id="cd00215">
    <property type="entry name" value="PTS_IIA_lac"/>
    <property type="match status" value="1"/>
</dbReference>
<dbReference type="EC" id="2.7.1.69" evidence="8"/>
<accession>A0A1S9ZSG0</accession>
<organism evidence="8 9">
    <name type="scientific">Streptococcus pseudopneumoniae</name>
    <dbReference type="NCBI Taxonomy" id="257758"/>
    <lineage>
        <taxon>Bacteria</taxon>
        <taxon>Bacillati</taxon>
        <taxon>Bacillota</taxon>
        <taxon>Bacilli</taxon>
        <taxon>Lactobacillales</taxon>
        <taxon>Streptococcaceae</taxon>
        <taxon>Streptococcus</taxon>
    </lineage>
</organism>
<dbReference type="PANTHER" id="PTHR34382:SF7">
    <property type="entry name" value="PTS SYSTEM N,N'-DIACETYLCHITOBIOSE-SPECIFIC EIIA COMPONENT"/>
    <property type="match status" value="1"/>
</dbReference>
<evidence type="ECO:0000313" key="8">
    <source>
        <dbReference type="EMBL" id="CEY57442.1"/>
    </source>
</evidence>
<evidence type="ECO:0000313" key="9">
    <source>
        <dbReference type="Proteomes" id="UP000048179"/>
    </source>
</evidence>
<sequence>MDEKVLEVCFQIITYVGTAKSMYIDAIQLAKQGEFEQAKDRIKQGEEAFVQGHNAHHSLLTKEMNGALSQTGLLLMHAEDQLMSAEGFRTIAEEFIAVYKRFEEGK</sequence>
<comment type="cofactor">
    <cofactor evidence="6">
        <name>Mg(2+)</name>
        <dbReference type="ChEBI" id="CHEBI:18420"/>
    </cofactor>
    <text evidence="6">Binds 1 Mg(2+) ion per trimer.</text>
</comment>
<dbReference type="Pfam" id="PF02255">
    <property type="entry name" value="PTS_IIA"/>
    <property type="match status" value="1"/>
</dbReference>
<evidence type="ECO:0000256" key="7">
    <source>
        <dbReference type="PROSITE-ProRule" id="PRU00418"/>
    </source>
</evidence>
<keyword evidence="4" id="KW-0598">Phosphotransferase system</keyword>
<protein>
    <submittedName>
        <fullName evidence="8">PTS family cellobiose porter component IIA</fullName>
        <ecNumber evidence="8">2.7.1.-</ecNumber>
        <ecNumber evidence="8">2.7.1.69</ecNumber>
    </submittedName>
</protein>
<gene>
    <name evidence="8" type="primary">gmuA</name>
    <name evidence="8" type="ORF">ERS020247_00531</name>
</gene>
<evidence type="ECO:0000256" key="6">
    <source>
        <dbReference type="PIRSR" id="PIRSR000699-2"/>
    </source>
</evidence>
<dbReference type="InterPro" id="IPR003188">
    <property type="entry name" value="PTS_IIA_lac/cel"/>
</dbReference>